<reference evidence="2 3" key="1">
    <citation type="submission" date="2023-10" db="EMBL/GenBank/DDBJ databases">
        <title>The complete genome sequence of Methanoculleus palmolei DSM 4273.</title>
        <authorList>
            <person name="Lai S.-J."/>
            <person name="You Y.-T."/>
            <person name="Chen S.-C."/>
        </authorList>
    </citation>
    <scope>NUCLEOTIDE SEQUENCE [LARGE SCALE GENOMIC DNA]</scope>
    <source>
        <strain evidence="2 3">DSM 4273</strain>
    </source>
</reference>
<feature type="compositionally biased region" description="Polar residues" evidence="1">
    <location>
        <begin position="35"/>
        <end position="61"/>
    </location>
</feature>
<evidence type="ECO:0000313" key="2">
    <source>
        <dbReference type="EMBL" id="WOX55917.1"/>
    </source>
</evidence>
<protein>
    <submittedName>
        <fullName evidence="2">Uncharacterized protein</fullName>
    </submittedName>
</protein>
<accession>A0ABD8A8S1</accession>
<name>A0ABD8A8S1_9EURY</name>
<dbReference type="AlphaFoldDB" id="A0ABD8A8S1"/>
<evidence type="ECO:0000256" key="1">
    <source>
        <dbReference type="SAM" id="MobiDB-lite"/>
    </source>
</evidence>
<proteinExistence type="predicted"/>
<evidence type="ECO:0000313" key="3">
    <source>
        <dbReference type="Proteomes" id="UP001626603"/>
    </source>
</evidence>
<keyword evidence="3" id="KW-1185">Reference proteome</keyword>
<organism evidence="2 3">
    <name type="scientific">Methanoculleus palmolei</name>
    <dbReference type="NCBI Taxonomy" id="72612"/>
    <lineage>
        <taxon>Archaea</taxon>
        <taxon>Methanobacteriati</taxon>
        <taxon>Methanobacteriota</taxon>
        <taxon>Stenosarchaea group</taxon>
        <taxon>Methanomicrobia</taxon>
        <taxon>Methanomicrobiales</taxon>
        <taxon>Methanomicrobiaceae</taxon>
        <taxon>Methanoculleus</taxon>
    </lineage>
</organism>
<gene>
    <name evidence="2" type="ORF">R6Y95_00935</name>
</gene>
<sequence>MTKATPRIIIVLAIVCCAGALIVAVHLPDGDNRLETGNVTPAGSPTESNPPGGINRNTTLNKESEEVPEVKNMTSKGIWERAQEIHASWYRSRTVERVLKEANMTPDELPDDVTEELKNIVSFEDIIEKWEFDSQTKQVVIHASLSQNEQHEKELSAVSGRQVGGWTFNVVWEPYVPELIKRALKEANMTLEELPEEVKEEMDRVQLADIRTWELDPQNNQVIVHTYFSRDEKHEKEVKAVQGREVAGWTFNVVQEYYVPEDVRQALKEANMTAEELPEEVREEIEHLRPYKNREFIIMRWEFDSEDKLVIIRAFSIQDEKKVKAIQGKQVGGWTFTVIHDPEYEKEYEKEYKKEFEQLGAELVQFQKDHPELQISGFVTSPTEIEIWVRNLTPENEALNGTVMHNRTVLINWNAIDYAIRVAREEAREPGTG</sequence>
<feature type="region of interest" description="Disordered" evidence="1">
    <location>
        <begin position="35"/>
        <end position="73"/>
    </location>
</feature>
<dbReference type="EMBL" id="CP137641">
    <property type="protein sequence ID" value="WOX55917.1"/>
    <property type="molecule type" value="Genomic_DNA"/>
</dbReference>
<dbReference type="Proteomes" id="UP001626603">
    <property type="component" value="Chromosome"/>
</dbReference>